<organism evidence="3 4">
    <name type="scientific">Exidia glandulosa HHB12029</name>
    <dbReference type="NCBI Taxonomy" id="1314781"/>
    <lineage>
        <taxon>Eukaryota</taxon>
        <taxon>Fungi</taxon>
        <taxon>Dikarya</taxon>
        <taxon>Basidiomycota</taxon>
        <taxon>Agaricomycotina</taxon>
        <taxon>Agaricomycetes</taxon>
        <taxon>Auriculariales</taxon>
        <taxon>Exidiaceae</taxon>
        <taxon>Exidia</taxon>
    </lineage>
</organism>
<feature type="transmembrane region" description="Helical" evidence="1">
    <location>
        <begin position="159"/>
        <end position="182"/>
    </location>
</feature>
<sequence length="196" mass="22358">MRLTLKYRWRPRPFRSFLGFMDLKTGVTIALLFALLNKVAGVYGLIAVFTGGSLAQLSLYVYSIGTLVAFAWGLRAVTAEDPKRTLYFAHIFLLDHLLSTTWTVFFGVLWWVYTPHDGKRQANSKAQQDLAKLANVSMPLTDEEREIAAMQIWNKEKGFAMTLIIVGWLAKIFFALLIYSYAVHLRRGTYRSLPLT</sequence>
<feature type="non-terminal residue" evidence="3">
    <location>
        <position position="196"/>
    </location>
</feature>
<keyword evidence="1" id="KW-0812">Transmembrane</keyword>
<dbReference type="GO" id="GO:0070916">
    <property type="term" value="C:inositol phosphoceramide synthase complex"/>
    <property type="evidence" value="ECO:0007669"/>
    <property type="project" value="TreeGrafter"/>
</dbReference>
<protein>
    <submittedName>
        <fullName evidence="3">DUF1753-domain-containing protein</fullName>
    </submittedName>
</protein>
<dbReference type="EMBL" id="KV426009">
    <property type="protein sequence ID" value="KZV92367.1"/>
    <property type="molecule type" value="Genomic_DNA"/>
</dbReference>
<evidence type="ECO:0000313" key="4">
    <source>
        <dbReference type="Proteomes" id="UP000077266"/>
    </source>
</evidence>
<name>A0A165IA54_EXIGL</name>
<dbReference type="InterPro" id="IPR013862">
    <property type="entry name" value="Kei1"/>
</dbReference>
<dbReference type="PANTHER" id="PTHR28077:SF1">
    <property type="entry name" value="INOSITOL PHOSPHORYLCERAMIDE SYNTHASE REGULATORY SUBUNIT KEI1"/>
    <property type="match status" value="1"/>
</dbReference>
<keyword evidence="1" id="KW-1133">Transmembrane helix</keyword>
<feature type="transmembrane region" description="Helical" evidence="1">
    <location>
        <begin position="86"/>
        <end position="113"/>
    </location>
</feature>
<keyword evidence="1" id="KW-0472">Membrane</keyword>
<evidence type="ECO:0000256" key="1">
    <source>
        <dbReference type="SAM" id="Phobius"/>
    </source>
</evidence>
<dbReference type="STRING" id="1314781.A0A165IA54"/>
<proteinExistence type="predicted"/>
<dbReference type="OrthoDB" id="3338076at2759"/>
<evidence type="ECO:0000313" key="2">
    <source>
        <dbReference type="EMBL" id="KZV92367.1"/>
    </source>
</evidence>
<dbReference type="Proteomes" id="UP000077266">
    <property type="component" value="Unassembled WGS sequence"/>
</dbReference>
<accession>A0A165IA54</accession>
<dbReference type="PANTHER" id="PTHR28077">
    <property type="entry name" value="INOSITOL PHOSPHORYLCERAMIDE SYNTHASE REGULATORY SUBUNIT KEI1"/>
    <property type="match status" value="1"/>
</dbReference>
<dbReference type="FunCoup" id="A0A165IA54">
    <property type="interactions" value="40"/>
</dbReference>
<dbReference type="GO" id="GO:0070917">
    <property type="term" value="F:inositol phosphoceramide synthase regulator activity"/>
    <property type="evidence" value="ECO:0007669"/>
    <property type="project" value="InterPro"/>
</dbReference>
<evidence type="ECO:0000313" key="3">
    <source>
        <dbReference type="EMBL" id="KZV93113.1"/>
    </source>
</evidence>
<dbReference type="AlphaFoldDB" id="A0A165IA54"/>
<dbReference type="EMBL" id="KV425995">
    <property type="protein sequence ID" value="KZV93113.1"/>
    <property type="molecule type" value="Genomic_DNA"/>
</dbReference>
<dbReference type="Pfam" id="PF08552">
    <property type="entry name" value="Kei1"/>
    <property type="match status" value="1"/>
</dbReference>
<dbReference type="GO" id="GO:0000139">
    <property type="term" value="C:Golgi membrane"/>
    <property type="evidence" value="ECO:0007669"/>
    <property type="project" value="TreeGrafter"/>
</dbReference>
<keyword evidence="4" id="KW-1185">Reference proteome</keyword>
<feature type="transmembrane region" description="Helical" evidence="1">
    <location>
        <begin position="54"/>
        <end position="74"/>
    </location>
</feature>
<dbReference type="GO" id="GO:0006673">
    <property type="term" value="P:inositol phosphoceramide metabolic process"/>
    <property type="evidence" value="ECO:0007669"/>
    <property type="project" value="InterPro"/>
</dbReference>
<reference evidence="3 4" key="1">
    <citation type="journal article" date="2016" name="Mol. Biol. Evol.">
        <title>Comparative Genomics of Early-Diverging Mushroom-Forming Fungi Provides Insights into the Origins of Lignocellulose Decay Capabilities.</title>
        <authorList>
            <person name="Nagy L.G."/>
            <person name="Riley R."/>
            <person name="Tritt A."/>
            <person name="Adam C."/>
            <person name="Daum C."/>
            <person name="Floudas D."/>
            <person name="Sun H."/>
            <person name="Yadav J.S."/>
            <person name="Pangilinan J."/>
            <person name="Larsson K.H."/>
            <person name="Matsuura K."/>
            <person name="Barry K."/>
            <person name="Labutti K."/>
            <person name="Kuo R."/>
            <person name="Ohm R.A."/>
            <person name="Bhattacharya S.S."/>
            <person name="Shirouzu T."/>
            <person name="Yoshinaga Y."/>
            <person name="Martin F.M."/>
            <person name="Grigoriev I.V."/>
            <person name="Hibbett D.S."/>
        </authorList>
    </citation>
    <scope>NUCLEOTIDE SEQUENCE [LARGE SCALE GENOMIC DNA]</scope>
    <source>
        <strain evidence="3 4">HHB12029</strain>
    </source>
</reference>
<gene>
    <name evidence="3" type="ORF">EXIGLDRAFT_570862</name>
    <name evidence="2" type="ORF">EXIGLDRAFT_586913</name>
</gene>